<accession>A0A6I2RBQ3</accession>
<evidence type="ECO:0000313" key="3">
    <source>
        <dbReference type="EMBL" id="MSB22626.1"/>
    </source>
</evidence>
<dbReference type="RefSeq" id="WP_172698162.1">
    <property type="nucleotide sequence ID" value="NZ_JAKNGX010000085.1"/>
</dbReference>
<dbReference type="GO" id="GO:0004222">
    <property type="term" value="F:metalloendopeptidase activity"/>
    <property type="evidence" value="ECO:0007669"/>
    <property type="project" value="TreeGrafter"/>
</dbReference>
<dbReference type="PANTHER" id="PTHR21666">
    <property type="entry name" value="PEPTIDASE-RELATED"/>
    <property type="match status" value="1"/>
</dbReference>
<dbReference type="AlphaFoldDB" id="A0A6I2RBQ3"/>
<dbReference type="InterPro" id="IPR050570">
    <property type="entry name" value="Cell_wall_metabolism_enzyme"/>
</dbReference>
<keyword evidence="1" id="KW-1133">Transmembrane helix</keyword>
<organism evidence="3 4">
    <name type="scientific">Flavonifractor plautii</name>
    <name type="common">Fusobacterium plautii</name>
    <dbReference type="NCBI Taxonomy" id="292800"/>
    <lineage>
        <taxon>Bacteria</taxon>
        <taxon>Bacillati</taxon>
        <taxon>Bacillota</taxon>
        <taxon>Clostridia</taxon>
        <taxon>Eubacteriales</taxon>
        <taxon>Oscillospiraceae</taxon>
        <taxon>Flavonifractor</taxon>
    </lineage>
</organism>
<reference evidence="3 4" key="1">
    <citation type="journal article" date="2019" name="Nat. Med.">
        <title>A library of human gut bacterial isolates paired with longitudinal multiomics data enables mechanistic microbiome research.</title>
        <authorList>
            <person name="Poyet M."/>
            <person name="Groussin M."/>
            <person name="Gibbons S.M."/>
            <person name="Avila-Pacheco J."/>
            <person name="Jiang X."/>
            <person name="Kearney S.M."/>
            <person name="Perrotta A.R."/>
            <person name="Berdy B."/>
            <person name="Zhao S."/>
            <person name="Lieberman T.D."/>
            <person name="Swanson P.K."/>
            <person name="Smith M."/>
            <person name="Roesemann S."/>
            <person name="Alexander J.E."/>
            <person name="Rich S.A."/>
            <person name="Livny J."/>
            <person name="Vlamakis H."/>
            <person name="Clish C."/>
            <person name="Bullock K."/>
            <person name="Deik A."/>
            <person name="Scott J."/>
            <person name="Pierce K.A."/>
            <person name="Xavier R.J."/>
            <person name="Alm E.J."/>
        </authorList>
    </citation>
    <scope>NUCLEOTIDE SEQUENCE [LARGE SCALE GENOMIC DNA]</scope>
    <source>
        <strain evidence="3 4">BIOML-A2</strain>
    </source>
</reference>
<dbReference type="Proteomes" id="UP000434475">
    <property type="component" value="Unassembled WGS sequence"/>
</dbReference>
<protein>
    <submittedName>
        <fullName evidence="3">Peptidoglycan DD-metalloendopeptidase family protein</fullName>
    </submittedName>
</protein>
<dbReference type="InterPro" id="IPR011055">
    <property type="entry name" value="Dup_hybrid_motif"/>
</dbReference>
<dbReference type="SUPFAM" id="SSF51261">
    <property type="entry name" value="Duplicated hybrid motif"/>
    <property type="match status" value="1"/>
</dbReference>
<evidence type="ECO:0000259" key="2">
    <source>
        <dbReference type="Pfam" id="PF01551"/>
    </source>
</evidence>
<dbReference type="EMBL" id="WKPR01000047">
    <property type="protein sequence ID" value="MSB22626.1"/>
    <property type="molecule type" value="Genomic_DNA"/>
</dbReference>
<dbReference type="PANTHER" id="PTHR21666:SF270">
    <property type="entry name" value="MUREIN HYDROLASE ACTIVATOR ENVC"/>
    <property type="match status" value="1"/>
</dbReference>
<keyword evidence="1" id="KW-0812">Transmembrane</keyword>
<proteinExistence type="predicted"/>
<dbReference type="Pfam" id="PF01551">
    <property type="entry name" value="Peptidase_M23"/>
    <property type="match status" value="1"/>
</dbReference>
<dbReference type="CDD" id="cd12797">
    <property type="entry name" value="M23_peptidase"/>
    <property type="match status" value="1"/>
</dbReference>
<feature type="domain" description="M23ase beta-sheet core" evidence="2">
    <location>
        <begin position="254"/>
        <end position="348"/>
    </location>
</feature>
<evidence type="ECO:0000313" key="4">
    <source>
        <dbReference type="Proteomes" id="UP000434475"/>
    </source>
</evidence>
<comment type="caution">
    <text evidence="3">The sequence shown here is derived from an EMBL/GenBank/DDBJ whole genome shotgun (WGS) entry which is preliminary data.</text>
</comment>
<keyword evidence="1" id="KW-0472">Membrane</keyword>
<name>A0A6I2RBQ3_FLAPL</name>
<gene>
    <name evidence="3" type="ORF">GKE97_24505</name>
</gene>
<sequence>MSPAFLAKTAVSILTNEKSRKAVGWVAVAVLSPIILLLAFFCALFSGGAEHNRTAVDLCFHGGAIPEGTPADYRACIEGMRDSFALLDDAIQAVEGQMEEGDTLDDIRVKAVFYALYFGADDPAAHAGQGFVDCFVTYEERTRTVTTVDGDGNEVEIEETYTVAVPISDLQETYQNIGQLTGTEATPEQRANADSVYNVVKYGASTGTEGWIPGADVPYIGADGFCSPIGAGWESRVTSEFGYRRDPFTGETRGHTGMDLAVPTGTPVRAALPGTVIAAQYHSSYGYYVMIDHGNGLSTLYAHNSQLLVRVGQTVEAGDIVSLSGSTGRSTGPHLHFEVRLNGQRTNPRYYLPATN</sequence>
<dbReference type="Gene3D" id="2.70.70.10">
    <property type="entry name" value="Glucose Permease (Domain IIA)"/>
    <property type="match status" value="1"/>
</dbReference>
<feature type="transmembrane region" description="Helical" evidence="1">
    <location>
        <begin position="22"/>
        <end position="45"/>
    </location>
</feature>
<evidence type="ECO:0000256" key="1">
    <source>
        <dbReference type="SAM" id="Phobius"/>
    </source>
</evidence>
<dbReference type="InterPro" id="IPR016047">
    <property type="entry name" value="M23ase_b-sheet_dom"/>
</dbReference>